<feature type="region of interest" description="Disordered" evidence="1">
    <location>
        <begin position="452"/>
        <end position="490"/>
    </location>
</feature>
<feature type="compositionally biased region" description="Low complexity" evidence="1">
    <location>
        <begin position="301"/>
        <end position="314"/>
    </location>
</feature>
<sequence>MATYKQRAPVVRHAHIEDEKEVDPIHIPHHRHLYHNHVSSAAIPVHGQLSSARHGRSSSPSNCNDSFPTTTSFFDASIPTSSQEWASVGNSSSSSRRKSRERLQQQYHEGQQQLRAQEWHFVLNEQPSRRRQLQQQQQRRQQENQRSIPLSINLNGGATVSTTTIDGEEKEVEGATTPPPAPAVPIMFLSDDTASSLDFTLSDLTSIEDLTEDARSLWSHDDEMDSSSASYYSPSPYYNVAGFAPFDFPSSPFMTATTTTTPSISYNSTPPPAPALTHARRRLPSSTSGTLLIRSTTTPYSSSNSLNQLLLHPTIPQPQQPQQLQGSSSSSPTPLFGREWSRFQTHHQSQMPFHDGSGNFAFSPPFPLSPRLSTHTTTGTVPGSESGSDLDLELDPLHHFPRHHVYRNKYQHQQHHIWGPKPLVYQYQDDSSSPSPKSEVSKKLTMMTLKERRQRQLRLDSSHNSLRSASPSHLTASTSSRRGEMPKSRLREDVITYDDSEAEDIQTIEEMNALVVDIPETMGWLQVFEHALSTFRTSFEVELDSGDSETIKAWARWDQDRIEGTDHQITVTGRTARRGSSFADRRHSPISQPSSQSQSQSSLLTPIERERIKVVKRQMSASSLDTLKRLQTQQAQRHHYNCYYHHQQHPPQMQDAYEDEEQSNPTTTLLAAALSALRRFRDHVKSNLMDPTLDEELVSDLSRLGFAGDLGMVVAECNPNGGRERLPPALGLLGSAVVH</sequence>
<feature type="region of interest" description="Disordered" evidence="1">
    <location>
        <begin position="349"/>
        <end position="389"/>
    </location>
</feature>
<evidence type="ECO:0000313" key="3">
    <source>
        <dbReference type="Proteomes" id="UP000078512"/>
    </source>
</evidence>
<feature type="region of interest" description="Disordered" evidence="1">
    <location>
        <begin position="127"/>
        <end position="161"/>
    </location>
</feature>
<reference evidence="2 3" key="1">
    <citation type="submission" date="2016-05" db="EMBL/GenBank/DDBJ databases">
        <title>Genome sequencing reveals origins of a unique bacterial endosymbiosis in the earliest lineages of terrestrial Fungi.</title>
        <authorList>
            <consortium name="DOE Joint Genome Institute"/>
            <person name="Uehling J."/>
            <person name="Gryganskyi A."/>
            <person name="Hameed K."/>
            <person name="Tschaplinski T."/>
            <person name="Misztal P."/>
            <person name="Wu S."/>
            <person name="Desiro A."/>
            <person name="Vande Pol N."/>
            <person name="Du Z.-Y."/>
            <person name="Zienkiewicz A."/>
            <person name="Zienkiewicz K."/>
            <person name="Morin E."/>
            <person name="Tisserant E."/>
            <person name="Splivallo R."/>
            <person name="Hainaut M."/>
            <person name="Henrissat B."/>
            <person name="Ohm R."/>
            <person name="Kuo A."/>
            <person name="Yan J."/>
            <person name="Lipzen A."/>
            <person name="Nolan M."/>
            <person name="Labutti K."/>
            <person name="Barry K."/>
            <person name="Goldstein A."/>
            <person name="Labbe J."/>
            <person name="Schadt C."/>
            <person name="Tuskan G."/>
            <person name="Grigoriev I."/>
            <person name="Martin F."/>
            <person name="Vilgalys R."/>
            <person name="Bonito G."/>
        </authorList>
    </citation>
    <scope>NUCLEOTIDE SEQUENCE [LARGE SCALE GENOMIC DNA]</scope>
    <source>
        <strain evidence="2 3">AG-77</strain>
    </source>
</reference>
<feature type="compositionally biased region" description="Polar residues" evidence="1">
    <location>
        <begin position="462"/>
        <end position="480"/>
    </location>
</feature>
<feature type="region of interest" description="Disordered" evidence="1">
    <location>
        <begin position="571"/>
        <end position="606"/>
    </location>
</feature>
<proteinExistence type="predicted"/>
<dbReference type="EMBL" id="KV442030">
    <property type="protein sequence ID" value="OAQ31405.1"/>
    <property type="molecule type" value="Genomic_DNA"/>
</dbReference>
<dbReference type="Proteomes" id="UP000078512">
    <property type="component" value="Unassembled WGS sequence"/>
</dbReference>
<feature type="compositionally biased region" description="Polar residues" evidence="1">
    <location>
        <begin position="284"/>
        <end position="300"/>
    </location>
</feature>
<evidence type="ECO:0000313" key="2">
    <source>
        <dbReference type="EMBL" id="OAQ31405.1"/>
    </source>
</evidence>
<protein>
    <submittedName>
        <fullName evidence="2">Uncharacterized protein</fullName>
    </submittedName>
</protein>
<accession>A0A197K1N8</accession>
<gene>
    <name evidence="2" type="ORF">K457DRAFT_17505</name>
</gene>
<name>A0A197K1N8_9FUNG</name>
<feature type="region of interest" description="Disordered" evidence="1">
    <location>
        <begin position="81"/>
        <end position="112"/>
    </location>
</feature>
<evidence type="ECO:0000256" key="1">
    <source>
        <dbReference type="SAM" id="MobiDB-lite"/>
    </source>
</evidence>
<feature type="compositionally biased region" description="Low complexity" evidence="1">
    <location>
        <begin position="320"/>
        <end position="335"/>
    </location>
</feature>
<feature type="compositionally biased region" description="Polar residues" evidence="1">
    <location>
        <begin position="147"/>
        <end position="161"/>
    </location>
</feature>
<feature type="compositionally biased region" description="Basic and acidic residues" evidence="1">
    <location>
        <begin position="481"/>
        <end position="490"/>
    </location>
</feature>
<organism evidence="2 3">
    <name type="scientific">Linnemannia elongata AG-77</name>
    <dbReference type="NCBI Taxonomy" id="1314771"/>
    <lineage>
        <taxon>Eukaryota</taxon>
        <taxon>Fungi</taxon>
        <taxon>Fungi incertae sedis</taxon>
        <taxon>Mucoromycota</taxon>
        <taxon>Mortierellomycotina</taxon>
        <taxon>Mortierellomycetes</taxon>
        <taxon>Mortierellales</taxon>
        <taxon>Mortierellaceae</taxon>
        <taxon>Linnemannia</taxon>
    </lineage>
</organism>
<dbReference type="AlphaFoldDB" id="A0A197K1N8"/>
<keyword evidence="3" id="KW-1185">Reference proteome</keyword>
<feature type="compositionally biased region" description="Polar residues" evidence="1">
    <location>
        <begin position="81"/>
        <end position="90"/>
    </location>
</feature>
<feature type="compositionally biased region" description="Polar residues" evidence="1">
    <location>
        <begin position="374"/>
        <end position="387"/>
    </location>
</feature>
<feature type="compositionally biased region" description="Low complexity" evidence="1">
    <location>
        <begin position="589"/>
        <end position="602"/>
    </location>
</feature>
<dbReference type="OrthoDB" id="2424760at2759"/>
<feature type="region of interest" description="Disordered" evidence="1">
    <location>
        <begin position="275"/>
        <end position="337"/>
    </location>
</feature>